<dbReference type="Gene3D" id="3.40.630.30">
    <property type="match status" value="2"/>
</dbReference>
<dbReference type="EMBL" id="JACJKY010000006">
    <property type="protein sequence ID" value="MBM6920571.1"/>
    <property type="molecule type" value="Genomic_DNA"/>
</dbReference>
<dbReference type="InterPro" id="IPR024320">
    <property type="entry name" value="LPG_synthase_C"/>
</dbReference>
<proteinExistence type="predicted"/>
<accession>A0A938X7E7</accession>
<evidence type="ECO:0000313" key="2">
    <source>
        <dbReference type="EMBL" id="MBM6920571.1"/>
    </source>
</evidence>
<keyword evidence="3" id="KW-1185">Reference proteome</keyword>
<sequence length="291" mass="33247">MLTFETITIQDRDWIKTINQTAPHASCEYCFGNLFIWQDMYHTQICRIGGYYTASFQTESGTSFLFPIGTGALKPVIDEMLLHCGEQGIPFKMHSMEEQDKAALMQAFPGKFLISHCRDYDDYVYDVAALTSLSGKKYHGKRNHLARFYEQNWSFEPIGTQNIAECLAMQARWLAQKQNDPALLHEQKALFRAFSNWEALGFFGGLLRVNGEVCAYTIAEELNAETVVIHFEKADTQIPGVYAAINREFLARCCQKYRFVNREDDVGIEGLRRAKLSYHPIALVSKYEVSA</sequence>
<protein>
    <submittedName>
        <fullName evidence="2">DUF2156 domain-containing protein</fullName>
    </submittedName>
</protein>
<evidence type="ECO:0000259" key="1">
    <source>
        <dbReference type="Pfam" id="PF09924"/>
    </source>
</evidence>
<dbReference type="InterPro" id="IPR016732">
    <property type="entry name" value="UCP018688"/>
</dbReference>
<reference evidence="2" key="2">
    <citation type="journal article" date="2021" name="Sci. Rep.">
        <title>The distribution of antibiotic resistance genes in chicken gut microbiota commensals.</title>
        <authorList>
            <person name="Juricova H."/>
            <person name="Matiasovicova J."/>
            <person name="Kubasova T."/>
            <person name="Cejkova D."/>
            <person name="Rychlik I."/>
        </authorList>
    </citation>
    <scope>NUCLEOTIDE SEQUENCE</scope>
    <source>
        <strain evidence="2">An559</strain>
    </source>
</reference>
<dbReference type="PIRSF" id="PIRSF018688">
    <property type="entry name" value="UCP018688"/>
    <property type="match status" value="1"/>
</dbReference>
<dbReference type="PANTHER" id="PTHR41373:SF1">
    <property type="entry name" value="PHOSPHATIDYLGLYCEROL LYSYLTRANSFERASE C-TERMINAL DOMAIN-CONTAINING PROTEIN"/>
    <property type="match status" value="1"/>
</dbReference>
<dbReference type="InterPro" id="IPR016181">
    <property type="entry name" value="Acyl_CoA_acyltransferase"/>
</dbReference>
<name>A0A938X7E7_9FIRM</name>
<dbReference type="PANTHER" id="PTHR41373">
    <property type="entry name" value="DUF2156 DOMAIN-CONTAINING PROTEIN"/>
    <property type="match status" value="1"/>
</dbReference>
<organism evidence="2 3">
    <name type="scientific">Merdimmobilis hominis</name>
    <dbReference type="NCBI Taxonomy" id="2897707"/>
    <lineage>
        <taxon>Bacteria</taxon>
        <taxon>Bacillati</taxon>
        <taxon>Bacillota</taxon>
        <taxon>Clostridia</taxon>
        <taxon>Eubacteriales</taxon>
        <taxon>Oscillospiraceae</taxon>
        <taxon>Merdimmobilis</taxon>
    </lineage>
</organism>
<dbReference type="RefSeq" id="WP_204445582.1">
    <property type="nucleotide sequence ID" value="NZ_JACJKY010000006.1"/>
</dbReference>
<dbReference type="Proteomes" id="UP000774750">
    <property type="component" value="Unassembled WGS sequence"/>
</dbReference>
<comment type="caution">
    <text evidence="2">The sequence shown here is derived from an EMBL/GenBank/DDBJ whole genome shotgun (WGS) entry which is preliminary data.</text>
</comment>
<feature type="domain" description="Phosphatidylglycerol lysyltransferase C-terminal" evidence="1">
    <location>
        <begin position="23"/>
        <end position="287"/>
    </location>
</feature>
<dbReference type="Pfam" id="PF09924">
    <property type="entry name" value="LPG_synthase_C"/>
    <property type="match status" value="1"/>
</dbReference>
<reference evidence="2" key="1">
    <citation type="submission" date="2020-08" db="EMBL/GenBank/DDBJ databases">
        <authorList>
            <person name="Cejkova D."/>
            <person name="Kubasova T."/>
            <person name="Jahodarova E."/>
            <person name="Rychlik I."/>
        </authorList>
    </citation>
    <scope>NUCLEOTIDE SEQUENCE</scope>
    <source>
        <strain evidence="2">An559</strain>
    </source>
</reference>
<dbReference type="SUPFAM" id="SSF55729">
    <property type="entry name" value="Acyl-CoA N-acyltransferases (Nat)"/>
    <property type="match status" value="2"/>
</dbReference>
<evidence type="ECO:0000313" key="3">
    <source>
        <dbReference type="Proteomes" id="UP000774750"/>
    </source>
</evidence>
<dbReference type="AlphaFoldDB" id="A0A938X7E7"/>
<gene>
    <name evidence="2" type="ORF">H6A12_05295</name>
</gene>